<feature type="transmembrane region" description="Helical" evidence="9">
    <location>
        <begin position="527"/>
        <end position="544"/>
    </location>
</feature>
<comment type="subcellular location">
    <subcellularLocation>
        <location evidence="1">Membrane</location>
        <topology evidence="1">Multi-pass membrane protein</topology>
    </subcellularLocation>
</comment>
<feature type="region of interest" description="Disordered" evidence="8">
    <location>
        <begin position="552"/>
        <end position="572"/>
    </location>
</feature>
<feature type="transmembrane region" description="Helical" evidence="9">
    <location>
        <begin position="440"/>
        <end position="460"/>
    </location>
</feature>
<evidence type="ECO:0000256" key="7">
    <source>
        <dbReference type="RuleBase" id="RU362091"/>
    </source>
</evidence>
<keyword evidence="4 9" id="KW-0812">Transmembrane</keyword>
<dbReference type="CDD" id="cd11477">
    <property type="entry name" value="SLC5sbd_u1"/>
    <property type="match status" value="1"/>
</dbReference>
<dbReference type="GO" id="GO:0022857">
    <property type="term" value="F:transmembrane transporter activity"/>
    <property type="evidence" value="ECO:0007669"/>
    <property type="project" value="InterPro"/>
</dbReference>
<dbReference type="EMBL" id="RQJO01000016">
    <property type="protein sequence ID" value="RRA98088.1"/>
    <property type="molecule type" value="Genomic_DNA"/>
</dbReference>
<feature type="transmembrane region" description="Helical" evidence="9">
    <location>
        <begin position="361"/>
        <end position="383"/>
    </location>
</feature>
<feature type="transmembrane region" description="Helical" evidence="9">
    <location>
        <begin position="389"/>
        <end position="408"/>
    </location>
</feature>
<dbReference type="InterPro" id="IPR038377">
    <property type="entry name" value="Na/Glc_symporter_sf"/>
</dbReference>
<dbReference type="PANTHER" id="PTHR48086">
    <property type="entry name" value="SODIUM/PROLINE SYMPORTER-RELATED"/>
    <property type="match status" value="1"/>
</dbReference>
<keyword evidence="11" id="KW-1185">Reference proteome</keyword>
<dbReference type="Pfam" id="PF00474">
    <property type="entry name" value="SSF"/>
    <property type="match status" value="1"/>
</dbReference>
<feature type="transmembrane region" description="Helical" evidence="9">
    <location>
        <begin position="225"/>
        <end position="242"/>
    </location>
</feature>
<feature type="transmembrane region" description="Helical" evidence="9">
    <location>
        <begin position="263"/>
        <end position="284"/>
    </location>
</feature>
<feature type="transmembrane region" description="Helical" evidence="9">
    <location>
        <begin position="12"/>
        <end position="30"/>
    </location>
</feature>
<evidence type="ECO:0000313" key="11">
    <source>
        <dbReference type="Proteomes" id="UP000271925"/>
    </source>
</evidence>
<comment type="caution">
    <text evidence="10">The sequence shown here is derived from an EMBL/GenBank/DDBJ whole genome shotgun (WGS) entry which is preliminary data.</text>
</comment>
<evidence type="ECO:0000256" key="6">
    <source>
        <dbReference type="ARBA" id="ARBA00023136"/>
    </source>
</evidence>
<organism evidence="10 11">
    <name type="scientific">Larkinella rosea</name>
    <dbReference type="NCBI Taxonomy" id="2025312"/>
    <lineage>
        <taxon>Bacteria</taxon>
        <taxon>Pseudomonadati</taxon>
        <taxon>Bacteroidota</taxon>
        <taxon>Cytophagia</taxon>
        <taxon>Cytophagales</taxon>
        <taxon>Spirosomataceae</taxon>
        <taxon>Larkinella</taxon>
    </lineage>
</organism>
<comment type="similarity">
    <text evidence="2 7">Belongs to the sodium:solute symporter (SSF) (TC 2.A.21) family.</text>
</comment>
<feature type="transmembrane region" description="Helical" evidence="9">
    <location>
        <begin position="184"/>
        <end position="205"/>
    </location>
</feature>
<feature type="transmembrane region" description="Helical" evidence="9">
    <location>
        <begin position="296"/>
        <end position="321"/>
    </location>
</feature>
<name>A0A3P1BAL9_9BACT</name>
<dbReference type="PANTHER" id="PTHR48086:SF7">
    <property type="entry name" value="SODIUM-SOLUTE SYMPORTER-RELATED"/>
    <property type="match status" value="1"/>
</dbReference>
<dbReference type="Proteomes" id="UP000271925">
    <property type="component" value="Unassembled WGS sequence"/>
</dbReference>
<keyword evidence="3" id="KW-0813">Transport</keyword>
<protein>
    <submittedName>
        <fullName evidence="10">Sodium transporter</fullName>
    </submittedName>
</protein>
<proteinExistence type="inferred from homology"/>
<dbReference type="PROSITE" id="PS50283">
    <property type="entry name" value="NA_SOLUT_SYMP_3"/>
    <property type="match status" value="1"/>
</dbReference>
<evidence type="ECO:0000313" key="10">
    <source>
        <dbReference type="EMBL" id="RRA98088.1"/>
    </source>
</evidence>
<feature type="transmembrane region" description="Helical" evidence="9">
    <location>
        <begin position="122"/>
        <end position="144"/>
    </location>
</feature>
<gene>
    <name evidence="10" type="ORF">EHT25_30950</name>
</gene>
<accession>A0A3P1BAL9</accession>
<evidence type="ECO:0000256" key="8">
    <source>
        <dbReference type="SAM" id="MobiDB-lite"/>
    </source>
</evidence>
<dbReference type="AlphaFoldDB" id="A0A3P1BAL9"/>
<evidence type="ECO:0000256" key="1">
    <source>
        <dbReference type="ARBA" id="ARBA00004141"/>
    </source>
</evidence>
<dbReference type="GO" id="GO:0005886">
    <property type="term" value="C:plasma membrane"/>
    <property type="evidence" value="ECO:0007669"/>
    <property type="project" value="TreeGrafter"/>
</dbReference>
<dbReference type="RefSeq" id="WP_124879328.1">
    <property type="nucleotide sequence ID" value="NZ_RQJO01000016.1"/>
</dbReference>
<dbReference type="InterPro" id="IPR001734">
    <property type="entry name" value="Na/solute_symporter"/>
</dbReference>
<dbReference type="Gene3D" id="1.20.1730.10">
    <property type="entry name" value="Sodium/glucose cotransporter"/>
    <property type="match status" value="1"/>
</dbReference>
<evidence type="ECO:0000256" key="9">
    <source>
        <dbReference type="SAM" id="Phobius"/>
    </source>
</evidence>
<dbReference type="NCBIfam" id="TIGR00813">
    <property type="entry name" value="sss"/>
    <property type="match status" value="1"/>
</dbReference>
<dbReference type="OrthoDB" id="9761931at2"/>
<sequence>MQTLQQLDYWAIAIYMLLMAGIGLFLGKFVKNIGDYFKGGNAIPWVSGAISNFMTKFSTFIFVAYAGIAYQHGFVALTLIWSTVLPALIGVAVFAKRWRRAGIMTPMEFLETRFNAPVRQTFSWMGVLFKILDNMVRLYALGLFVKAATGLSLEASILACGIIVALYTVVGGLWAVVVTDVVQFIILIVATLILVPLTIQAAGGLPRMMATIPDHFTWLNGPKGMPLYMTVYYLMILVKYSGNWTFIQRFYSVRDERASQKQGLLTAVFFFLFPVIFLFPSIAAKALIPNLENPEMAYVSVCLKLLPAGIMGLMVAAMFAATMSVLSGEYNVTAGVLTRDIYQRLFNPNATDTEMLWVGRLMTLVLGGLITVGALFVGGFGGAFEANKLFTGLFAIPMTLPLVLGIVLKRPQPWGAFATLVTGVVLGLVLNSMPQVSWEWATLIEIIACVVVFLVSGVLISPKEAYQQRVDAFFRRLHTPLTDAEKPAENPGFMQTMNRLYAVALVVTGILFMAMSVPSLSETSGRVAIGAGLLCLLLSGLMWYRARRPVSGSPITHPTQRQQTVDTTIDNH</sequence>
<feature type="transmembrane region" description="Helical" evidence="9">
    <location>
        <begin position="415"/>
        <end position="434"/>
    </location>
</feature>
<feature type="transmembrane region" description="Helical" evidence="9">
    <location>
        <begin position="156"/>
        <end position="177"/>
    </location>
</feature>
<evidence type="ECO:0000256" key="2">
    <source>
        <dbReference type="ARBA" id="ARBA00006434"/>
    </source>
</evidence>
<evidence type="ECO:0000256" key="5">
    <source>
        <dbReference type="ARBA" id="ARBA00022989"/>
    </source>
</evidence>
<feature type="transmembrane region" description="Helical" evidence="9">
    <location>
        <begin position="74"/>
        <end position="95"/>
    </location>
</feature>
<keyword evidence="6 9" id="KW-0472">Membrane</keyword>
<reference evidence="10 11" key="1">
    <citation type="submission" date="2018-11" db="EMBL/GenBank/DDBJ databases">
        <authorList>
            <person name="Zhou Z."/>
            <person name="Wang G."/>
        </authorList>
    </citation>
    <scope>NUCLEOTIDE SEQUENCE [LARGE SCALE GENOMIC DNA]</scope>
    <source>
        <strain evidence="10 11">KCTC52004</strain>
    </source>
</reference>
<feature type="transmembrane region" description="Helical" evidence="9">
    <location>
        <begin position="500"/>
        <end position="521"/>
    </location>
</feature>
<evidence type="ECO:0000256" key="4">
    <source>
        <dbReference type="ARBA" id="ARBA00022692"/>
    </source>
</evidence>
<dbReference type="InterPro" id="IPR050277">
    <property type="entry name" value="Sodium:Solute_Symporter"/>
</dbReference>
<feature type="compositionally biased region" description="Polar residues" evidence="8">
    <location>
        <begin position="553"/>
        <end position="572"/>
    </location>
</feature>
<feature type="transmembrane region" description="Helical" evidence="9">
    <location>
        <begin position="42"/>
        <end position="68"/>
    </location>
</feature>
<evidence type="ECO:0000256" key="3">
    <source>
        <dbReference type="ARBA" id="ARBA00022448"/>
    </source>
</evidence>
<keyword evidence="5 9" id="KW-1133">Transmembrane helix</keyword>